<name>A0ABW0H5U2_9HYPH</name>
<protein>
    <submittedName>
        <fullName evidence="3">Bug family tripartite tricarboxylate transporter substrate binding protein</fullName>
    </submittedName>
</protein>
<dbReference type="Proteomes" id="UP001596104">
    <property type="component" value="Unassembled WGS sequence"/>
</dbReference>
<keyword evidence="4" id="KW-1185">Reference proteome</keyword>
<dbReference type="InterPro" id="IPR005064">
    <property type="entry name" value="BUG"/>
</dbReference>
<dbReference type="Gene3D" id="3.40.190.10">
    <property type="entry name" value="Periplasmic binding protein-like II"/>
    <property type="match status" value="1"/>
</dbReference>
<dbReference type="PANTHER" id="PTHR42928">
    <property type="entry name" value="TRICARBOXYLATE-BINDING PROTEIN"/>
    <property type="match status" value="1"/>
</dbReference>
<dbReference type="EMBL" id="JBHSLV010000012">
    <property type="protein sequence ID" value="MFC5392523.1"/>
    <property type="molecule type" value="Genomic_DNA"/>
</dbReference>
<feature type="signal peptide" evidence="2">
    <location>
        <begin position="1"/>
        <end position="23"/>
    </location>
</feature>
<accession>A0ABW0H5U2</accession>
<dbReference type="PANTHER" id="PTHR42928:SF5">
    <property type="entry name" value="BLR1237 PROTEIN"/>
    <property type="match status" value="1"/>
</dbReference>
<feature type="chain" id="PRO_5045102754" evidence="2">
    <location>
        <begin position="24"/>
        <end position="323"/>
    </location>
</feature>
<comment type="similarity">
    <text evidence="1">Belongs to the UPF0065 (bug) family.</text>
</comment>
<dbReference type="Gene3D" id="3.40.190.150">
    <property type="entry name" value="Bordetella uptake gene, domain 1"/>
    <property type="match status" value="1"/>
</dbReference>
<dbReference type="Pfam" id="PF03401">
    <property type="entry name" value="TctC"/>
    <property type="match status" value="1"/>
</dbReference>
<proteinExistence type="inferred from homology"/>
<keyword evidence="2" id="KW-0732">Signal</keyword>
<evidence type="ECO:0000256" key="2">
    <source>
        <dbReference type="SAM" id="SignalP"/>
    </source>
</evidence>
<evidence type="ECO:0000313" key="3">
    <source>
        <dbReference type="EMBL" id="MFC5392523.1"/>
    </source>
</evidence>
<dbReference type="SUPFAM" id="SSF53850">
    <property type="entry name" value="Periplasmic binding protein-like II"/>
    <property type="match status" value="1"/>
</dbReference>
<dbReference type="InterPro" id="IPR042100">
    <property type="entry name" value="Bug_dom1"/>
</dbReference>
<dbReference type="CDD" id="cd13578">
    <property type="entry name" value="PBP2_Bug27"/>
    <property type="match status" value="1"/>
</dbReference>
<evidence type="ECO:0000313" key="4">
    <source>
        <dbReference type="Proteomes" id="UP001596104"/>
    </source>
</evidence>
<gene>
    <name evidence="3" type="ORF">ACFPPC_07710</name>
</gene>
<evidence type="ECO:0000256" key="1">
    <source>
        <dbReference type="ARBA" id="ARBA00006987"/>
    </source>
</evidence>
<reference evidence="4" key="1">
    <citation type="journal article" date="2019" name="Int. J. Syst. Evol. Microbiol.">
        <title>The Global Catalogue of Microorganisms (GCM) 10K type strain sequencing project: providing services to taxonomists for standard genome sequencing and annotation.</title>
        <authorList>
            <consortium name="The Broad Institute Genomics Platform"/>
            <consortium name="The Broad Institute Genome Sequencing Center for Infectious Disease"/>
            <person name="Wu L."/>
            <person name="Ma J."/>
        </authorList>
    </citation>
    <scope>NUCLEOTIDE SEQUENCE [LARGE SCALE GENOMIC DNA]</scope>
    <source>
        <strain evidence="4">CGMCC 1.16326</strain>
    </source>
</reference>
<dbReference type="PIRSF" id="PIRSF017082">
    <property type="entry name" value="YflP"/>
    <property type="match status" value="1"/>
</dbReference>
<sequence length="323" mass="33517">MIGRRNLVALPLLAPFLTAAAQAQGLSSRPVTIVSPYMAGGTSDIIARVLGEGLSELWKQPVLIENRPGANGSIGVSAVARSAPDGHTLLAVASSALTLNPLLYKKLSYDVERDLVPVSVTGQVPNVVVVNPRLPARDLAELIGLAKAKPGGLTYASQGIGSNGQMNAEMFRLATGIALVHVPYKGSAQAVTDLVGGQVDLMFDNLPTVLEHIRGGQLRALAVTSANRSPLLPEVPTVAETTIPGFDTSAWFAVLAPKATPPELLARLEQAVTGVLMQPATSARLAAAGVTVAAAGSAELAGRIERDRRIWSEVIAKAGIAIE</sequence>
<dbReference type="RefSeq" id="WP_377007323.1">
    <property type="nucleotide sequence ID" value="NZ_JBHSLV010000012.1"/>
</dbReference>
<organism evidence="3 4">
    <name type="scientific">Bosea vestrisii</name>
    <dbReference type="NCBI Taxonomy" id="151416"/>
    <lineage>
        <taxon>Bacteria</taxon>
        <taxon>Pseudomonadati</taxon>
        <taxon>Pseudomonadota</taxon>
        <taxon>Alphaproteobacteria</taxon>
        <taxon>Hyphomicrobiales</taxon>
        <taxon>Boseaceae</taxon>
        <taxon>Bosea</taxon>
    </lineage>
</organism>
<comment type="caution">
    <text evidence="3">The sequence shown here is derived from an EMBL/GenBank/DDBJ whole genome shotgun (WGS) entry which is preliminary data.</text>
</comment>